<dbReference type="PANTHER" id="PTHR35496">
    <property type="entry name" value="2S SEED STORAGE PROTEIN 1-RELATED"/>
    <property type="match status" value="1"/>
</dbReference>
<evidence type="ECO:0000256" key="4">
    <source>
        <dbReference type="SAM" id="SignalP"/>
    </source>
</evidence>
<dbReference type="Gene3D" id="1.10.110.10">
    <property type="entry name" value="Plant lipid-transfer and hydrophobic proteins"/>
    <property type="match status" value="1"/>
</dbReference>
<evidence type="ECO:0000313" key="7">
    <source>
        <dbReference type="Proteomes" id="UP000593562"/>
    </source>
</evidence>
<dbReference type="InterPro" id="IPR000617">
    <property type="entry name" value="Napin/2SS/CON"/>
</dbReference>
<gene>
    <name evidence="6" type="ORF">HS088_TW21G00524</name>
</gene>
<comment type="caution">
    <text evidence="6">The sequence shown here is derived from an EMBL/GenBank/DDBJ whole genome shotgun (WGS) entry which is preliminary data.</text>
</comment>
<dbReference type="PRINTS" id="PR00496">
    <property type="entry name" value="NAPIN"/>
</dbReference>
<organism evidence="6 7">
    <name type="scientific">Tripterygium wilfordii</name>
    <name type="common">Thunder God vine</name>
    <dbReference type="NCBI Taxonomy" id="458696"/>
    <lineage>
        <taxon>Eukaryota</taxon>
        <taxon>Viridiplantae</taxon>
        <taxon>Streptophyta</taxon>
        <taxon>Embryophyta</taxon>
        <taxon>Tracheophyta</taxon>
        <taxon>Spermatophyta</taxon>
        <taxon>Magnoliopsida</taxon>
        <taxon>eudicotyledons</taxon>
        <taxon>Gunneridae</taxon>
        <taxon>Pentapetalae</taxon>
        <taxon>rosids</taxon>
        <taxon>fabids</taxon>
        <taxon>Celastrales</taxon>
        <taxon>Celastraceae</taxon>
        <taxon>Tripterygium</taxon>
    </lineage>
</organism>
<dbReference type="SMART" id="SM00499">
    <property type="entry name" value="AAI"/>
    <property type="match status" value="1"/>
</dbReference>
<feature type="signal peptide" evidence="4">
    <location>
        <begin position="1"/>
        <end position="20"/>
    </location>
</feature>
<dbReference type="InterPro" id="IPR016140">
    <property type="entry name" value="Bifunc_inhib/LTP/seed_store"/>
</dbReference>
<dbReference type="PANTHER" id="PTHR35496:SF20">
    <property type="entry name" value="2S SEED STORAGE PROTEIN 1-RELATED"/>
    <property type="match status" value="1"/>
</dbReference>
<dbReference type="Pfam" id="PF00234">
    <property type="entry name" value="Tryp_alpha_amyl"/>
    <property type="match status" value="1"/>
</dbReference>
<name>A0A7J7C3D7_TRIWF</name>
<evidence type="ECO:0000256" key="2">
    <source>
        <dbReference type="ARBA" id="ARBA00022729"/>
    </source>
</evidence>
<accession>A0A7J7C3D7</accession>
<feature type="chain" id="PRO_5029728829" evidence="4">
    <location>
        <begin position="21"/>
        <end position="146"/>
    </location>
</feature>
<dbReference type="Proteomes" id="UP000593562">
    <property type="component" value="Unassembled WGS sequence"/>
</dbReference>
<keyword evidence="7" id="KW-1185">Reference proteome</keyword>
<proteinExistence type="inferred from homology"/>
<dbReference type="InParanoid" id="A0A7J7C3D7"/>
<comment type="similarity">
    <text evidence="1">Belongs to the 2S seed storage albumins family.</text>
</comment>
<dbReference type="EMBL" id="JAAARO010000021">
    <property type="protein sequence ID" value="KAF5728377.1"/>
    <property type="molecule type" value="Genomic_DNA"/>
</dbReference>
<dbReference type="AlphaFoldDB" id="A0A7J7C3D7"/>
<evidence type="ECO:0000256" key="1">
    <source>
        <dbReference type="ARBA" id="ARBA00008262"/>
    </source>
</evidence>
<evidence type="ECO:0000259" key="5">
    <source>
        <dbReference type="SMART" id="SM00499"/>
    </source>
</evidence>
<dbReference type="SUPFAM" id="SSF47699">
    <property type="entry name" value="Bifunctional inhibitor/lipid-transfer protein/seed storage 2S albumin"/>
    <property type="match status" value="1"/>
</dbReference>
<evidence type="ECO:0000313" key="6">
    <source>
        <dbReference type="EMBL" id="KAF5728377.1"/>
    </source>
</evidence>
<keyword evidence="3" id="KW-1015">Disulfide bond</keyword>
<keyword evidence="2 4" id="KW-0732">Signal</keyword>
<evidence type="ECO:0000256" key="3">
    <source>
        <dbReference type="ARBA" id="ARBA00023157"/>
    </source>
</evidence>
<feature type="domain" description="Bifunctional inhibitor/plant lipid transfer protein/seed storage helical" evidence="5">
    <location>
        <begin position="41"/>
        <end position="137"/>
    </location>
</feature>
<reference evidence="6 7" key="1">
    <citation type="journal article" date="2020" name="Nat. Commun.">
        <title>Genome of Tripterygium wilfordii and identification of cytochrome P450 involved in triptolide biosynthesis.</title>
        <authorList>
            <person name="Tu L."/>
            <person name="Su P."/>
            <person name="Zhang Z."/>
            <person name="Gao L."/>
            <person name="Wang J."/>
            <person name="Hu T."/>
            <person name="Zhou J."/>
            <person name="Zhang Y."/>
            <person name="Zhao Y."/>
            <person name="Liu Y."/>
            <person name="Song Y."/>
            <person name="Tong Y."/>
            <person name="Lu Y."/>
            <person name="Yang J."/>
            <person name="Xu C."/>
            <person name="Jia M."/>
            <person name="Peters R.J."/>
            <person name="Huang L."/>
            <person name="Gao W."/>
        </authorList>
    </citation>
    <scope>NUCLEOTIDE SEQUENCE [LARGE SCALE GENOMIC DNA]</scope>
    <source>
        <strain evidence="7">cv. XIE 37</strain>
        <tissue evidence="6">Leaf</tissue>
    </source>
</reference>
<dbReference type="FunCoup" id="A0A7J7C3D7">
    <property type="interactions" value="220"/>
</dbReference>
<dbReference type="GO" id="GO:0045735">
    <property type="term" value="F:nutrient reservoir activity"/>
    <property type="evidence" value="ECO:0007669"/>
    <property type="project" value="InterPro"/>
</dbReference>
<sequence length="146" mass="17245">MAKLIVFLATLAVLLLLTEASIYRTTIEIDEENPRRQTGQCQEQIHRQHSLSHCQDFMRQQMRGRRDDDSQGRREHLEQCCDQLEQLDTQCRCQGLQRAVKEQQQGQRRGQQSQEGRRMLDVARDIPSMCNLQPRECQFSSPRVWF</sequence>
<dbReference type="CDD" id="cd00261">
    <property type="entry name" value="AAI_SS"/>
    <property type="match status" value="1"/>
</dbReference>
<protein>
    <submittedName>
        <fullName evidence="6">2S sulfur-rich seed storage protein 2-like</fullName>
    </submittedName>
</protein>
<dbReference type="InterPro" id="IPR036312">
    <property type="entry name" value="Bifun_inhib/LTP/seed_sf"/>
</dbReference>